<accession>F0X2C3</accession>
<gene>
    <name evidence="2" type="primary">AlNc14C967G12673</name>
    <name evidence="2" type="ORF">ALNC14_141520</name>
</gene>
<keyword evidence="1" id="KW-1133">Transmembrane helix</keyword>
<evidence type="ECO:0000256" key="1">
    <source>
        <dbReference type="SAM" id="Phobius"/>
    </source>
</evidence>
<dbReference type="EMBL" id="FR824812">
    <property type="protein sequence ID" value="CCA28008.1"/>
    <property type="molecule type" value="Genomic_DNA"/>
</dbReference>
<dbReference type="HOGENOM" id="CLU_738541_0_0_1"/>
<organism evidence="2">
    <name type="scientific">Albugo laibachii Nc14</name>
    <dbReference type="NCBI Taxonomy" id="890382"/>
    <lineage>
        <taxon>Eukaryota</taxon>
        <taxon>Sar</taxon>
        <taxon>Stramenopiles</taxon>
        <taxon>Oomycota</taxon>
        <taxon>Peronosporomycetes</taxon>
        <taxon>Albuginales</taxon>
        <taxon>Albuginaceae</taxon>
        <taxon>Albugo</taxon>
    </lineage>
</organism>
<name>F0X2C3_9STRA</name>
<reference evidence="2" key="2">
    <citation type="submission" date="2011-02" db="EMBL/GenBank/DDBJ databases">
        <authorList>
            <person name="MacLean D."/>
        </authorList>
    </citation>
    <scope>NUCLEOTIDE SEQUENCE</scope>
</reference>
<dbReference type="AlphaFoldDB" id="F0X2C3"/>
<evidence type="ECO:0000313" key="2">
    <source>
        <dbReference type="EMBL" id="CCA28008.1"/>
    </source>
</evidence>
<protein>
    <submittedName>
        <fullName evidence="2">Uncharacterized protein AlNc14C967G12673</fullName>
    </submittedName>
</protein>
<feature type="transmembrane region" description="Helical" evidence="1">
    <location>
        <begin position="198"/>
        <end position="222"/>
    </location>
</feature>
<keyword evidence="1" id="KW-0812">Transmembrane</keyword>
<reference evidence="2" key="1">
    <citation type="journal article" date="2011" name="PLoS Biol.">
        <title>Gene gain and loss during evolution of obligate parasitism in the white rust pathogen of Arabidopsis thaliana.</title>
        <authorList>
            <person name="Kemen E."/>
            <person name="Gardiner A."/>
            <person name="Schultz-Larsen T."/>
            <person name="Kemen A.C."/>
            <person name="Balmuth A.L."/>
            <person name="Robert-Seilaniantz A."/>
            <person name="Bailey K."/>
            <person name="Holub E."/>
            <person name="Studholme D.J."/>
            <person name="Maclean D."/>
            <person name="Jones J.D."/>
        </authorList>
    </citation>
    <scope>NUCLEOTIDE SEQUENCE</scope>
</reference>
<proteinExistence type="predicted"/>
<keyword evidence="1" id="KW-0472">Membrane</keyword>
<sequence length="375" mass="41644">MQAMISLRLGMSANSVFDYQLDGKTTYCYWLKQGLQVENPDASYIYDSGADNACPATLQIDREESESIFVDTPELFHFKVTENLENAFKVKKLYTSPDPFTARPAQIAHANIHICMANTKCDILRAGMGTKISTQETSNFTKGSADFWQSMTFDEPGKHIVFAHVILPPKDITRERYDMLIFTTATVEMKKTNKSFSIGAIMGIVMGCLAFVVLLCTAYMYWRRARIAQKNSASFFLQPLSASPSRKVAKSPNTASKLGWSLGNDGGATYQTPAFCGIQQLSGPIKLSNTSDSSTHATIKNLSFHMSHTVSNLHKGKDNYLVGDSVHLAEFDSIENDQTLELIQDDIPVFDAPTHTEDLFPSYPGIYGSKNRQDT</sequence>